<gene>
    <name evidence="3" type="ORF">BE221DRAFT_205909</name>
</gene>
<dbReference type="PROSITE" id="PS50008">
    <property type="entry name" value="PIPLC_Y_DOMAIN"/>
    <property type="match status" value="1"/>
</dbReference>
<accession>A0A1Y5I880</accession>
<dbReference type="AlphaFoldDB" id="A0A1Y5I880"/>
<organism evidence="3">
    <name type="scientific">Ostreococcus tauri</name>
    <name type="common">Marine green alga</name>
    <dbReference type="NCBI Taxonomy" id="70448"/>
    <lineage>
        <taxon>Eukaryota</taxon>
        <taxon>Viridiplantae</taxon>
        <taxon>Chlorophyta</taxon>
        <taxon>Mamiellophyceae</taxon>
        <taxon>Mamiellales</taxon>
        <taxon>Bathycoccaceae</taxon>
        <taxon>Ostreococcus</taxon>
    </lineage>
</organism>
<feature type="domain" description="Rhodanese" evidence="2">
    <location>
        <begin position="103"/>
        <end position="171"/>
    </location>
</feature>
<reference evidence="3" key="1">
    <citation type="submission" date="2017-04" db="EMBL/GenBank/DDBJ databases">
        <title>Population genomics of picophytoplankton unveils novel chromosome hypervariability.</title>
        <authorList>
            <consortium name="DOE Joint Genome Institute"/>
            <person name="Blanc-Mathieu R."/>
            <person name="Krasovec M."/>
            <person name="Hebrard M."/>
            <person name="Yau S."/>
            <person name="Desgranges E."/>
            <person name="Martin J."/>
            <person name="Schackwitz W."/>
            <person name="Kuo A."/>
            <person name="Salin G."/>
            <person name="Donnadieu C."/>
            <person name="Desdevises Y."/>
            <person name="Sanchez-Ferandin S."/>
            <person name="Moreau H."/>
            <person name="Rivals E."/>
            <person name="Grigoriev I.V."/>
            <person name="Grimsley N."/>
            <person name="Eyre-Walker A."/>
            <person name="Piganeau G."/>
        </authorList>
    </citation>
    <scope>NUCLEOTIDE SEQUENCE [LARGE SCALE GENOMIC DNA]</scope>
    <source>
        <strain evidence="3">RCC 1115</strain>
    </source>
</reference>
<dbReference type="Pfam" id="PF00581">
    <property type="entry name" value="Rhodanese"/>
    <property type="match status" value="1"/>
</dbReference>
<dbReference type="GO" id="GO:0006629">
    <property type="term" value="P:lipid metabolic process"/>
    <property type="evidence" value="ECO:0007669"/>
    <property type="project" value="InterPro"/>
</dbReference>
<dbReference type="Gene3D" id="3.40.250.10">
    <property type="entry name" value="Rhodanese-like domain"/>
    <property type="match status" value="1"/>
</dbReference>
<name>A0A1Y5I880_OSTTA</name>
<evidence type="ECO:0000259" key="1">
    <source>
        <dbReference type="PROSITE" id="PS50008"/>
    </source>
</evidence>
<dbReference type="GO" id="GO:0004435">
    <property type="term" value="F:phosphatidylinositol-4,5-bisphosphate phospholipase C activity"/>
    <property type="evidence" value="ECO:0007669"/>
    <property type="project" value="InterPro"/>
</dbReference>
<dbReference type="InterPro" id="IPR001763">
    <property type="entry name" value="Rhodanese-like_dom"/>
</dbReference>
<dbReference type="InterPro" id="IPR001711">
    <property type="entry name" value="PLipase_C_Pinositol-sp_Y"/>
</dbReference>
<sequence>MFCRAFASVARRTHVRFVGVTLRHSRVATIDATSRRCVTMSAGRKPGVASDEEFDAFVAAASGRQILVVDARNPDFSIEPDDAKFGADGGSAPISLCGTPARPNSMNIPYERAAKRLQPRGVEALAVKTAGDKTTPIITHCGGGGRGQKAKEALEVLGYTNVINGGGPAVDDLWIKFGEL</sequence>
<dbReference type="GO" id="GO:0035556">
    <property type="term" value="P:intracellular signal transduction"/>
    <property type="evidence" value="ECO:0007669"/>
    <property type="project" value="InterPro"/>
</dbReference>
<dbReference type="eggNOG" id="ENOG502S5PG">
    <property type="taxonomic scope" value="Eukaryota"/>
</dbReference>
<proteinExistence type="predicted"/>
<feature type="domain" description="PI-PLC Y-box" evidence="1">
    <location>
        <begin position="63"/>
        <end position="106"/>
    </location>
</feature>
<dbReference type="CDD" id="cd00158">
    <property type="entry name" value="RHOD"/>
    <property type="match status" value="1"/>
</dbReference>
<evidence type="ECO:0000259" key="2">
    <source>
        <dbReference type="PROSITE" id="PS50206"/>
    </source>
</evidence>
<dbReference type="EMBL" id="KZ155785">
    <property type="protein sequence ID" value="OUS45780.1"/>
    <property type="molecule type" value="Genomic_DNA"/>
</dbReference>
<evidence type="ECO:0000313" key="3">
    <source>
        <dbReference type="EMBL" id="OUS45780.1"/>
    </source>
</evidence>
<evidence type="ECO:0008006" key="4">
    <source>
        <dbReference type="Google" id="ProtNLM"/>
    </source>
</evidence>
<protein>
    <recommendedName>
        <fullName evidence="4">Rhodanese domain-containing protein</fullName>
    </recommendedName>
</protein>
<dbReference type="SUPFAM" id="SSF52821">
    <property type="entry name" value="Rhodanese/Cell cycle control phosphatase"/>
    <property type="match status" value="1"/>
</dbReference>
<dbReference type="InterPro" id="IPR036873">
    <property type="entry name" value="Rhodanese-like_dom_sf"/>
</dbReference>
<dbReference type="PROSITE" id="PS50206">
    <property type="entry name" value="RHODANESE_3"/>
    <property type="match status" value="1"/>
</dbReference>
<dbReference type="Proteomes" id="UP000195557">
    <property type="component" value="Unassembled WGS sequence"/>
</dbReference>